<dbReference type="Proteomes" id="UP000262371">
    <property type="component" value="Unassembled WGS sequence"/>
</dbReference>
<dbReference type="InterPro" id="IPR001672">
    <property type="entry name" value="G6P_Isomerase"/>
</dbReference>
<dbReference type="GO" id="GO:0097367">
    <property type="term" value="F:carbohydrate derivative binding"/>
    <property type="evidence" value="ECO:0007669"/>
    <property type="project" value="InterPro"/>
</dbReference>
<comment type="caution">
    <text evidence="1">The sequence shown here is derived from an EMBL/GenBank/DDBJ whole genome shotgun (WGS) entry which is preliminary data.</text>
</comment>
<evidence type="ECO:0000313" key="2">
    <source>
        <dbReference type="Proteomes" id="UP000262371"/>
    </source>
</evidence>
<gene>
    <name evidence="1" type="ORF">DY926_04745</name>
</gene>
<sequence>TLFIVSSKSGGTLEPNILKAYFFDQAKKVLGDKVGSHFITVTDPGSHMEDVAKKDGFWKIFYGEKQIGGRYSVLSDFGLVP</sequence>
<name>A0A371Z2H0_9PROT</name>
<evidence type="ECO:0000313" key="1">
    <source>
        <dbReference type="EMBL" id="RFD20692.1"/>
    </source>
</evidence>
<dbReference type="EMBL" id="QUWV01000038">
    <property type="protein sequence ID" value="RFD20692.1"/>
    <property type="molecule type" value="Genomic_DNA"/>
</dbReference>
<reference evidence="1 2" key="1">
    <citation type="submission" date="2018-08" db="EMBL/GenBank/DDBJ databases">
        <title>Komagataeibacter sp. AV 382.</title>
        <authorList>
            <person name="Skraban J."/>
            <person name="Trcek J."/>
        </authorList>
    </citation>
    <scope>NUCLEOTIDE SEQUENCE [LARGE SCALE GENOMIC DNA]</scope>
    <source>
        <strain evidence="1 2">AV 382</strain>
    </source>
</reference>
<dbReference type="Gene3D" id="3.40.50.10490">
    <property type="entry name" value="Glucose-6-phosphate isomerase like protein, domain 1"/>
    <property type="match status" value="1"/>
</dbReference>
<protein>
    <submittedName>
        <fullName evidence="1">Transaldolase</fullName>
    </submittedName>
</protein>
<feature type="non-terminal residue" evidence="1">
    <location>
        <position position="81"/>
    </location>
</feature>
<proteinExistence type="predicted"/>
<keyword evidence="2" id="KW-1185">Reference proteome</keyword>
<dbReference type="AlphaFoldDB" id="A0A371Z2H0"/>
<dbReference type="SUPFAM" id="SSF53697">
    <property type="entry name" value="SIS domain"/>
    <property type="match status" value="1"/>
</dbReference>
<feature type="non-terminal residue" evidence="1">
    <location>
        <position position="1"/>
    </location>
</feature>
<dbReference type="PROSITE" id="PS51463">
    <property type="entry name" value="P_GLUCOSE_ISOMERASE_3"/>
    <property type="match status" value="1"/>
</dbReference>
<organism evidence="1 2">
    <name type="scientific">Komagataeibacter melaceti</name>
    <dbReference type="NCBI Taxonomy" id="2766577"/>
    <lineage>
        <taxon>Bacteria</taxon>
        <taxon>Pseudomonadati</taxon>
        <taxon>Pseudomonadota</taxon>
        <taxon>Alphaproteobacteria</taxon>
        <taxon>Acetobacterales</taxon>
        <taxon>Acetobacteraceae</taxon>
        <taxon>Komagataeibacter</taxon>
    </lineage>
</organism>
<dbReference type="GO" id="GO:0006094">
    <property type="term" value="P:gluconeogenesis"/>
    <property type="evidence" value="ECO:0007669"/>
    <property type="project" value="InterPro"/>
</dbReference>
<dbReference type="GO" id="GO:0006096">
    <property type="term" value="P:glycolytic process"/>
    <property type="evidence" value="ECO:0007669"/>
    <property type="project" value="InterPro"/>
</dbReference>
<accession>A0A371Z2H0</accession>
<dbReference type="GO" id="GO:0004347">
    <property type="term" value="F:glucose-6-phosphate isomerase activity"/>
    <property type="evidence" value="ECO:0007669"/>
    <property type="project" value="InterPro"/>
</dbReference>
<dbReference type="InterPro" id="IPR046348">
    <property type="entry name" value="SIS_dom_sf"/>
</dbReference>